<sequence length="601" mass="66797">MTPDLVLFAIQSALKLGDASKKYQIDSIHTKELTLPYLNFDQVLDNARALDKYYLDDVYEEIHSEVVRKLATKLRTLGEDHLTEAEKRTLVYAYWKQGDIKEDEELASLQPCLVSSSTFHAFAIIKQYGRDQDPTVSVFKRLGGTFLEIGVDYFAHAPQGFTVDSREAIALKALFVGLDDVQFSEKHWKEQMGEFPRRLSVALLDTISENSMVFSTDLHSQSLIETTAKTLSEDVKGHIDQITASSAESTLAARKHIMSWGEVIFRSVLSSAGNMVAENPQTYFDLDDPAKSTLFKDLSTVLLNIVLDTEDGHLRQTFSKQSLDRLVKTTLTVIAKHPQLTGEHHAGVTTLITQVAEGLNAMDTVVHRNLLPEAIRLLIEKSGENLALLWPDEGNHEEKRILLLATKDLFENLSATTAGNDWKLRFAKDDMLSMLDTALKEVAVNPAWVVDSAHARNSYLGDAVKAMFTVINDLQDERITAQVGAQMLQSGLRAAAMRLEFLDDLPDGKKVIGSVFDAILVSVLSADTSSKVAWRLARGDMMQGLLDVALGKLQSEEITASQIETLRVSMNAQIEQINAGKRWSLEQFAISLEQALSKQGK</sequence>
<reference evidence="1" key="1">
    <citation type="submission" date="2020-01" db="EMBL/GenBank/DDBJ databases">
        <authorList>
            <person name="Meier V. D."/>
            <person name="Meier V D."/>
        </authorList>
    </citation>
    <scope>NUCLEOTIDE SEQUENCE</scope>
    <source>
        <strain evidence="1">HLG_WM_MAG_07</strain>
    </source>
</reference>
<dbReference type="EMBL" id="CACVAY010000145">
    <property type="protein sequence ID" value="CAA6827873.1"/>
    <property type="molecule type" value="Genomic_DNA"/>
</dbReference>
<protein>
    <submittedName>
        <fullName evidence="1">Uncharacterized protein</fullName>
    </submittedName>
</protein>
<organism evidence="1">
    <name type="scientific">uncultured Thiotrichaceae bacterium</name>
    <dbReference type="NCBI Taxonomy" id="298394"/>
    <lineage>
        <taxon>Bacteria</taxon>
        <taxon>Pseudomonadati</taxon>
        <taxon>Pseudomonadota</taxon>
        <taxon>Gammaproteobacteria</taxon>
        <taxon>Thiotrichales</taxon>
        <taxon>Thiotrichaceae</taxon>
        <taxon>environmental samples</taxon>
    </lineage>
</organism>
<name>A0A6S6UK28_9GAMM</name>
<gene>
    <name evidence="1" type="ORF">HELGO_WM8721</name>
</gene>
<evidence type="ECO:0000313" key="1">
    <source>
        <dbReference type="EMBL" id="CAA6827873.1"/>
    </source>
</evidence>
<dbReference type="AlphaFoldDB" id="A0A6S6UK28"/>
<proteinExistence type="predicted"/>
<accession>A0A6S6UK28</accession>